<dbReference type="STRING" id="1126833.VN24_08120"/>
<dbReference type="UniPathway" id="UPA00084">
    <property type="reaction ID" value="UER00503"/>
</dbReference>
<keyword evidence="10 19" id="KW-0812">Transmembrane</keyword>
<evidence type="ECO:0000256" key="11">
    <source>
        <dbReference type="ARBA" id="ARBA00022989"/>
    </source>
</evidence>
<evidence type="ECO:0000256" key="2">
    <source>
        <dbReference type="ARBA" id="ARBA00004141"/>
    </source>
</evidence>
<dbReference type="KEGG" id="pbj:VN24_08120"/>
<feature type="transmembrane region" description="Helical" evidence="19">
    <location>
        <begin position="143"/>
        <end position="161"/>
    </location>
</feature>
<evidence type="ECO:0000256" key="12">
    <source>
        <dbReference type="ARBA" id="ARBA00023098"/>
    </source>
</evidence>
<protein>
    <recommendedName>
        <fullName evidence="7">CDP-diacylglycerol--glycerol-3-phosphate 3-phosphatidyltransferase</fullName>
        <ecNumber evidence="6">2.7.8.5</ecNumber>
    </recommendedName>
    <alternativeName>
        <fullName evidence="16">Phosphatidylglycerophosphate synthase</fullName>
    </alternativeName>
</protein>
<keyword evidence="11 19" id="KW-1133">Transmembrane helix</keyword>
<dbReference type="Gene3D" id="1.20.120.1760">
    <property type="match status" value="1"/>
</dbReference>
<evidence type="ECO:0000256" key="14">
    <source>
        <dbReference type="ARBA" id="ARBA00023209"/>
    </source>
</evidence>
<dbReference type="HOGENOM" id="CLU_051314_6_3_9"/>
<evidence type="ECO:0000256" key="7">
    <source>
        <dbReference type="ARBA" id="ARBA00014944"/>
    </source>
</evidence>
<evidence type="ECO:0000256" key="17">
    <source>
        <dbReference type="ARBA" id="ARBA00048586"/>
    </source>
</evidence>
<dbReference type="PATRIC" id="fig|1126833.4.peg.1788"/>
<organism evidence="20 21">
    <name type="scientific">Paenibacillus beijingensis</name>
    <dbReference type="NCBI Taxonomy" id="1126833"/>
    <lineage>
        <taxon>Bacteria</taxon>
        <taxon>Bacillati</taxon>
        <taxon>Bacillota</taxon>
        <taxon>Bacilli</taxon>
        <taxon>Bacillales</taxon>
        <taxon>Paenibacillaceae</taxon>
        <taxon>Paenibacillus</taxon>
    </lineage>
</organism>
<dbReference type="InterPro" id="IPR048254">
    <property type="entry name" value="CDP_ALCOHOL_P_TRANSF_CS"/>
</dbReference>
<dbReference type="InterPro" id="IPR004570">
    <property type="entry name" value="Phosphatidylglycerol_P_synth"/>
</dbReference>
<proteinExistence type="inferred from homology"/>
<comment type="function">
    <text evidence="1">This protein catalyzes the committed step to the synthesis of the acidic phospholipids.</text>
</comment>
<comment type="catalytic activity">
    <reaction evidence="17">
        <text>a CDP-1,2-diacyl-sn-glycerol + sn-glycerol 3-phosphate = a 1,2-diacyl-sn-glycero-3-phospho-(1'-sn-glycero-3'-phosphate) + CMP + H(+)</text>
        <dbReference type="Rhea" id="RHEA:12593"/>
        <dbReference type="ChEBI" id="CHEBI:15378"/>
        <dbReference type="ChEBI" id="CHEBI:57597"/>
        <dbReference type="ChEBI" id="CHEBI:58332"/>
        <dbReference type="ChEBI" id="CHEBI:60110"/>
        <dbReference type="ChEBI" id="CHEBI:60377"/>
        <dbReference type="EC" id="2.7.8.5"/>
    </reaction>
</comment>
<evidence type="ECO:0000256" key="1">
    <source>
        <dbReference type="ARBA" id="ARBA00003973"/>
    </source>
</evidence>
<keyword evidence="12" id="KW-0443">Lipid metabolism</keyword>
<dbReference type="OrthoDB" id="9796672at2"/>
<keyword evidence="21" id="KW-1185">Reference proteome</keyword>
<accession>A0A0D5NGM1</accession>
<keyword evidence="8" id="KW-0444">Lipid biosynthesis</keyword>
<keyword evidence="9 18" id="KW-0808">Transferase</keyword>
<dbReference type="PANTHER" id="PTHR14269:SF62">
    <property type="entry name" value="CDP-DIACYLGLYCEROL--GLYCEROL-3-PHOSPHATE 3-PHOSPHATIDYLTRANSFERASE 1, CHLOROPLASTIC"/>
    <property type="match status" value="1"/>
</dbReference>
<evidence type="ECO:0000256" key="8">
    <source>
        <dbReference type="ARBA" id="ARBA00022516"/>
    </source>
</evidence>
<name>A0A0D5NGM1_9BACL</name>
<comment type="pathway">
    <text evidence="4">Lipid metabolism.</text>
</comment>
<dbReference type="Pfam" id="PF01066">
    <property type="entry name" value="CDP-OH_P_transf"/>
    <property type="match status" value="1"/>
</dbReference>
<dbReference type="PIRSF" id="PIRSF000847">
    <property type="entry name" value="Phos_ph_gly_syn"/>
    <property type="match status" value="1"/>
</dbReference>
<evidence type="ECO:0000256" key="16">
    <source>
        <dbReference type="ARBA" id="ARBA00033018"/>
    </source>
</evidence>
<evidence type="ECO:0000256" key="10">
    <source>
        <dbReference type="ARBA" id="ARBA00022692"/>
    </source>
</evidence>
<evidence type="ECO:0000256" key="19">
    <source>
        <dbReference type="SAM" id="Phobius"/>
    </source>
</evidence>
<keyword evidence="13 19" id="KW-0472">Membrane</keyword>
<evidence type="ECO:0000256" key="15">
    <source>
        <dbReference type="ARBA" id="ARBA00023264"/>
    </source>
</evidence>
<evidence type="ECO:0000256" key="3">
    <source>
        <dbReference type="ARBA" id="ARBA00005042"/>
    </source>
</evidence>
<feature type="transmembrane region" description="Helical" evidence="19">
    <location>
        <begin position="118"/>
        <end position="137"/>
    </location>
</feature>
<evidence type="ECO:0000256" key="9">
    <source>
        <dbReference type="ARBA" id="ARBA00022679"/>
    </source>
</evidence>
<dbReference type="InterPro" id="IPR000462">
    <property type="entry name" value="CDP-OH_P_trans"/>
</dbReference>
<feature type="transmembrane region" description="Helical" evidence="19">
    <location>
        <begin position="59"/>
        <end position="79"/>
    </location>
</feature>
<comment type="similarity">
    <text evidence="5 18">Belongs to the CDP-alcohol phosphatidyltransferase class-I family.</text>
</comment>
<reference evidence="21" key="2">
    <citation type="submission" date="2015-03" db="EMBL/GenBank/DDBJ databases">
        <title>Genome sequence of Paenibacillus beijingensis strain DSM 24997T.</title>
        <authorList>
            <person name="Kwak Y."/>
            <person name="Shin J.-H."/>
        </authorList>
    </citation>
    <scope>NUCLEOTIDE SEQUENCE [LARGE SCALE GENOMIC DNA]</scope>
    <source>
        <strain evidence="21">DSM 24997</strain>
    </source>
</reference>
<dbReference type="AlphaFoldDB" id="A0A0D5NGM1"/>
<sequence length="172" mass="19169">MNLPNLLTSIRFLLIPVYVVVFMNGQLISSFLIMTAAGLTDILDGYIARKRGQITRIGILLDPLADKLMLITVVLSLMWTEMIPWSAAVLMFVRDLTMIAIAAFFHFRGRMPTPANRLGKATTALYYAAIMLIFFRAPYGTALLWAAVASSYVSSFVYLLAHRKGNEQSDKA</sequence>
<dbReference type="InterPro" id="IPR043130">
    <property type="entry name" value="CDP-OH_PTrfase_TM_dom"/>
</dbReference>
<dbReference type="Proteomes" id="UP000032633">
    <property type="component" value="Chromosome"/>
</dbReference>
<evidence type="ECO:0000256" key="18">
    <source>
        <dbReference type="RuleBase" id="RU003750"/>
    </source>
</evidence>
<evidence type="ECO:0000313" key="21">
    <source>
        <dbReference type="Proteomes" id="UP000032633"/>
    </source>
</evidence>
<dbReference type="PROSITE" id="PS00379">
    <property type="entry name" value="CDP_ALCOHOL_P_TRANSF"/>
    <property type="match status" value="1"/>
</dbReference>
<evidence type="ECO:0000256" key="5">
    <source>
        <dbReference type="ARBA" id="ARBA00010441"/>
    </source>
</evidence>
<dbReference type="GO" id="GO:0008444">
    <property type="term" value="F:CDP-diacylglycerol-glycerol-3-phosphate 3-phosphatidyltransferase activity"/>
    <property type="evidence" value="ECO:0007669"/>
    <property type="project" value="UniProtKB-EC"/>
</dbReference>
<dbReference type="EMBL" id="CP011058">
    <property type="protein sequence ID" value="AJY74544.1"/>
    <property type="molecule type" value="Genomic_DNA"/>
</dbReference>
<dbReference type="RefSeq" id="WP_045669977.1">
    <property type="nucleotide sequence ID" value="NZ_CP011058.1"/>
</dbReference>
<comment type="subcellular location">
    <subcellularLocation>
        <location evidence="2">Membrane</location>
        <topology evidence="2">Multi-pass membrane protein</topology>
    </subcellularLocation>
</comment>
<evidence type="ECO:0000256" key="6">
    <source>
        <dbReference type="ARBA" id="ARBA00013170"/>
    </source>
</evidence>
<keyword evidence="15" id="KW-1208">Phospholipid metabolism</keyword>
<feature type="transmembrane region" description="Helical" evidence="19">
    <location>
        <begin position="12"/>
        <end position="39"/>
    </location>
</feature>
<dbReference type="GO" id="GO:0016020">
    <property type="term" value="C:membrane"/>
    <property type="evidence" value="ECO:0007669"/>
    <property type="project" value="UniProtKB-SubCell"/>
</dbReference>
<evidence type="ECO:0000256" key="13">
    <source>
        <dbReference type="ARBA" id="ARBA00023136"/>
    </source>
</evidence>
<dbReference type="InterPro" id="IPR050324">
    <property type="entry name" value="CDP-alcohol_PTase-I"/>
</dbReference>
<keyword evidence="14" id="KW-0594">Phospholipid biosynthesis</keyword>
<evidence type="ECO:0000256" key="4">
    <source>
        <dbReference type="ARBA" id="ARBA00005189"/>
    </source>
</evidence>
<dbReference type="EC" id="2.7.8.5" evidence="6"/>
<dbReference type="PANTHER" id="PTHR14269">
    <property type="entry name" value="CDP-DIACYLGLYCEROL--GLYCEROL-3-PHOSPHATE 3-PHOSPHATIDYLTRANSFERASE-RELATED"/>
    <property type="match status" value="1"/>
</dbReference>
<evidence type="ECO:0000313" key="20">
    <source>
        <dbReference type="EMBL" id="AJY74544.1"/>
    </source>
</evidence>
<dbReference type="GO" id="GO:0006655">
    <property type="term" value="P:phosphatidylglycerol biosynthetic process"/>
    <property type="evidence" value="ECO:0007669"/>
    <property type="project" value="UniProtKB-UniPathway"/>
</dbReference>
<feature type="transmembrane region" description="Helical" evidence="19">
    <location>
        <begin position="85"/>
        <end position="106"/>
    </location>
</feature>
<reference evidence="20 21" key="1">
    <citation type="journal article" date="2015" name="J. Biotechnol.">
        <title>Complete genome sequence of Paenibacillus beijingensis 7188(T) (=DSM 24997(T)), a novel rhizobacterium from jujube garden soil.</title>
        <authorList>
            <person name="Kwak Y."/>
            <person name="Shin J.H."/>
        </authorList>
    </citation>
    <scope>NUCLEOTIDE SEQUENCE [LARGE SCALE GENOMIC DNA]</scope>
    <source>
        <strain evidence="20 21">DSM 24997</strain>
    </source>
</reference>
<comment type="pathway">
    <text evidence="3">Phospholipid metabolism; phosphatidylglycerol biosynthesis; phosphatidylglycerol from CDP-diacylglycerol: step 1/2.</text>
</comment>
<gene>
    <name evidence="20" type="ORF">VN24_08120</name>
</gene>